<feature type="transmembrane region" description="Helical" evidence="7">
    <location>
        <begin position="168"/>
        <end position="190"/>
    </location>
</feature>
<protein>
    <submittedName>
        <fullName evidence="8">Multidrug transporter MatE</fullName>
    </submittedName>
</protein>
<evidence type="ECO:0000313" key="9">
    <source>
        <dbReference type="Proteomes" id="UP000077469"/>
    </source>
</evidence>
<dbReference type="PANTHER" id="PTHR43549:SF2">
    <property type="entry name" value="MULTIDRUG RESISTANCE PROTEIN NORM-RELATED"/>
    <property type="match status" value="1"/>
</dbReference>
<evidence type="ECO:0000256" key="3">
    <source>
        <dbReference type="ARBA" id="ARBA00022475"/>
    </source>
</evidence>
<dbReference type="OrthoDB" id="9811110at2"/>
<feature type="transmembrane region" description="Helical" evidence="7">
    <location>
        <begin position="361"/>
        <end position="383"/>
    </location>
</feature>
<name>A0A0X1KST2_9THEM</name>
<feature type="transmembrane region" description="Helical" evidence="7">
    <location>
        <begin position="395"/>
        <end position="417"/>
    </location>
</feature>
<feature type="transmembrane region" description="Helical" evidence="7">
    <location>
        <begin position="282"/>
        <end position="309"/>
    </location>
</feature>
<evidence type="ECO:0000256" key="5">
    <source>
        <dbReference type="ARBA" id="ARBA00022989"/>
    </source>
</evidence>
<evidence type="ECO:0000256" key="6">
    <source>
        <dbReference type="ARBA" id="ARBA00023136"/>
    </source>
</evidence>
<dbReference type="GO" id="GO:0042910">
    <property type="term" value="F:xenobiotic transmembrane transporter activity"/>
    <property type="evidence" value="ECO:0007669"/>
    <property type="project" value="InterPro"/>
</dbReference>
<keyword evidence="2" id="KW-0813">Transport</keyword>
<dbReference type="Pfam" id="PF01554">
    <property type="entry name" value="MatE"/>
    <property type="match status" value="2"/>
</dbReference>
<evidence type="ECO:0000256" key="4">
    <source>
        <dbReference type="ARBA" id="ARBA00022692"/>
    </source>
</evidence>
<accession>A0A0X1KST2</accession>
<evidence type="ECO:0000313" key="8">
    <source>
        <dbReference type="EMBL" id="AJC74280.1"/>
    </source>
</evidence>
<feature type="transmembrane region" description="Helical" evidence="7">
    <location>
        <begin position="321"/>
        <end position="341"/>
    </location>
</feature>
<dbReference type="GO" id="GO:0005886">
    <property type="term" value="C:plasma membrane"/>
    <property type="evidence" value="ECO:0007669"/>
    <property type="project" value="UniProtKB-SubCell"/>
</dbReference>
<keyword evidence="6 7" id="KW-0472">Membrane</keyword>
<dbReference type="Proteomes" id="UP000077469">
    <property type="component" value="Chromosome"/>
</dbReference>
<comment type="subcellular location">
    <subcellularLocation>
        <location evidence="1">Cell membrane</location>
        <topology evidence="1">Multi-pass membrane protein</topology>
    </subcellularLocation>
</comment>
<dbReference type="InterPro" id="IPR052031">
    <property type="entry name" value="Membrane_Transporter-Flippase"/>
</dbReference>
<dbReference type="GO" id="GO:0015297">
    <property type="term" value="F:antiporter activity"/>
    <property type="evidence" value="ECO:0007669"/>
    <property type="project" value="InterPro"/>
</dbReference>
<keyword evidence="3" id="KW-1003">Cell membrane</keyword>
<dbReference type="PIRSF" id="PIRSF006603">
    <property type="entry name" value="DinF"/>
    <property type="match status" value="1"/>
</dbReference>
<sequence length="456" mass="49064">METTHKSVATLLGDPKKAILRMSGPMMLAMLMQTLYNLVDAIWVAGLGPNALAAVGGFFPIFMIIISLAAGLGIGANAVVAQRIGARDKAGAENAAKTAVVLVILLGATMTLLSLIFIKPALILMGQSDDVLQLCLEYSYIILPFTIVFMLTNLANAILRAEGDAKRAMVVIVVGSILNMVLDPVLIYSFKLHVAGAAYATVISASVGLFMSIYWFLIRKSTYLSLSFDKRHLDLSFLWKILSIGIPASLAQLSMSVAIFILNRFASIAAGAKGLAVFTSAWRIINFGTIPMLGIAAAVTSVVGAAYGARDIDKLEKAQMYAIKLGLIIGICVMAIIQIFSKQIAFLFAYSSEGGVIFHDIVSALRALSLFLPGTPFGMFTSAMFQGIGHGVKSLVVTIFRTLIMQVFFCWLFVNVMKIGLEGVWWGIVIGNLTNAVVAFSWGKSIVRNLKRNKSL</sequence>
<dbReference type="InterPro" id="IPR002528">
    <property type="entry name" value="MATE_fam"/>
</dbReference>
<feature type="transmembrane region" description="Helical" evidence="7">
    <location>
        <begin position="99"/>
        <end position="118"/>
    </location>
</feature>
<keyword evidence="5 7" id="KW-1133">Transmembrane helix</keyword>
<dbReference type="CDD" id="cd13147">
    <property type="entry name" value="MATE_MJ0709_like"/>
    <property type="match status" value="1"/>
</dbReference>
<dbReference type="InterPro" id="IPR048279">
    <property type="entry name" value="MdtK-like"/>
</dbReference>
<feature type="transmembrane region" description="Helical" evidence="7">
    <location>
        <begin position="196"/>
        <end position="217"/>
    </location>
</feature>
<evidence type="ECO:0000256" key="7">
    <source>
        <dbReference type="SAM" id="Phobius"/>
    </source>
</evidence>
<keyword evidence="4 7" id="KW-0812">Transmembrane</keyword>
<gene>
    <name evidence="8" type="ORF">AJ81_08970</name>
</gene>
<feature type="transmembrane region" description="Helical" evidence="7">
    <location>
        <begin position="26"/>
        <end position="45"/>
    </location>
</feature>
<feature type="transmembrane region" description="Helical" evidence="7">
    <location>
        <begin position="237"/>
        <end position="262"/>
    </location>
</feature>
<organism evidence="8 9">
    <name type="scientific">Pseudothermotoga hypogea DSM 11164 = NBRC 106472</name>
    <dbReference type="NCBI Taxonomy" id="1123384"/>
    <lineage>
        <taxon>Bacteria</taxon>
        <taxon>Thermotogati</taxon>
        <taxon>Thermotogota</taxon>
        <taxon>Thermotogae</taxon>
        <taxon>Thermotogales</taxon>
        <taxon>Thermotogaceae</taxon>
        <taxon>Pseudothermotoga</taxon>
    </lineage>
</organism>
<feature type="transmembrane region" description="Helical" evidence="7">
    <location>
        <begin position="138"/>
        <end position="159"/>
    </location>
</feature>
<reference evidence="8 9" key="1">
    <citation type="submission" date="2014-01" db="EMBL/GenBank/DDBJ databases">
        <title>Genome sequencing of Thermotog hypogea.</title>
        <authorList>
            <person name="Zhang X."/>
            <person name="Alvare G."/>
            <person name="Fristensky B."/>
            <person name="Chen L."/>
            <person name="Suen T."/>
            <person name="Chen Q."/>
            <person name="Ma K."/>
        </authorList>
    </citation>
    <scope>NUCLEOTIDE SEQUENCE [LARGE SCALE GENOMIC DNA]</scope>
    <source>
        <strain evidence="8 9">DSM 11164</strain>
    </source>
</reference>
<dbReference type="RefSeq" id="WP_031505314.1">
    <property type="nucleotide sequence ID" value="NC_022795.1"/>
</dbReference>
<dbReference type="PaxDb" id="1123384-AJ81_08970"/>
<dbReference type="AlphaFoldDB" id="A0A0X1KST2"/>
<dbReference type="KEGG" id="phy:AJ81_08970"/>
<evidence type="ECO:0000256" key="2">
    <source>
        <dbReference type="ARBA" id="ARBA00022448"/>
    </source>
</evidence>
<dbReference type="STRING" id="1123384.AJ81_08970"/>
<evidence type="ECO:0000256" key="1">
    <source>
        <dbReference type="ARBA" id="ARBA00004651"/>
    </source>
</evidence>
<dbReference type="EMBL" id="CP007141">
    <property type="protein sequence ID" value="AJC74280.1"/>
    <property type="molecule type" value="Genomic_DNA"/>
</dbReference>
<feature type="transmembrane region" description="Helical" evidence="7">
    <location>
        <begin position="51"/>
        <end position="79"/>
    </location>
</feature>
<keyword evidence="9" id="KW-1185">Reference proteome</keyword>
<feature type="transmembrane region" description="Helical" evidence="7">
    <location>
        <begin position="423"/>
        <end position="442"/>
    </location>
</feature>
<dbReference type="NCBIfam" id="TIGR00797">
    <property type="entry name" value="matE"/>
    <property type="match status" value="1"/>
</dbReference>
<proteinExistence type="predicted"/>
<dbReference type="PATRIC" id="fig|1123384.7.peg.1802"/>
<dbReference type="PANTHER" id="PTHR43549">
    <property type="entry name" value="MULTIDRUG RESISTANCE PROTEIN YPNP-RELATED"/>
    <property type="match status" value="1"/>
</dbReference>